<dbReference type="EMBL" id="CP035494">
    <property type="protein sequence ID" value="QAY58723.1"/>
    <property type="molecule type" value="Genomic_DNA"/>
</dbReference>
<organism evidence="1 2">
    <name type="scientific">Microbacterium protaetiae</name>
    <dbReference type="NCBI Taxonomy" id="2509458"/>
    <lineage>
        <taxon>Bacteria</taxon>
        <taxon>Bacillati</taxon>
        <taxon>Actinomycetota</taxon>
        <taxon>Actinomycetes</taxon>
        <taxon>Micrococcales</taxon>
        <taxon>Microbacteriaceae</taxon>
        <taxon>Microbacterium</taxon>
    </lineage>
</organism>
<dbReference type="RefSeq" id="WP_129385202.1">
    <property type="nucleotide sequence ID" value="NZ_CP035494.1"/>
</dbReference>
<dbReference type="Gene3D" id="2.60.300.12">
    <property type="entry name" value="HesB-like domain"/>
    <property type="match status" value="1"/>
</dbReference>
<name>A0A4P6EBN5_9MICO</name>
<evidence type="ECO:0000313" key="1">
    <source>
        <dbReference type="EMBL" id="QAY58723.1"/>
    </source>
</evidence>
<reference evidence="1 2" key="1">
    <citation type="submission" date="2019-01" db="EMBL/GenBank/DDBJ databases">
        <title>Genome sequencing of strain DFW100M-13.</title>
        <authorList>
            <person name="Heo J."/>
            <person name="Kim S.-J."/>
            <person name="Kim J.-S."/>
            <person name="Hong S.-B."/>
            <person name="Kwon S.-W."/>
        </authorList>
    </citation>
    <scope>NUCLEOTIDE SEQUENCE [LARGE SCALE GENOMIC DNA]</scope>
    <source>
        <strain evidence="1 2">DFW100M-13</strain>
    </source>
</reference>
<evidence type="ECO:0000313" key="2">
    <source>
        <dbReference type="Proteomes" id="UP000293995"/>
    </source>
</evidence>
<sequence>MLTLTENAQTAVKSIVSNGPEAETAGLRIHGSEDPASGFALSVVPAPESSDTIVDESGARVFLDAGAAAALDGQVLDAQVDTEGGVRFGLSAQV</sequence>
<dbReference type="KEGG" id="mprt:ET475_01020"/>
<proteinExistence type="predicted"/>
<dbReference type="SUPFAM" id="SSF89360">
    <property type="entry name" value="HesB-like domain"/>
    <property type="match status" value="1"/>
</dbReference>
<gene>
    <name evidence="1" type="ORF">ET475_01020</name>
</gene>
<accession>A0A4P6EBN5</accession>
<dbReference type="OrthoDB" id="4868950at2"/>
<dbReference type="InterPro" id="IPR035903">
    <property type="entry name" value="HesB-like_dom_sf"/>
</dbReference>
<dbReference type="Proteomes" id="UP000293995">
    <property type="component" value="Chromosome"/>
</dbReference>
<dbReference type="AlphaFoldDB" id="A0A4P6EBN5"/>
<protein>
    <submittedName>
        <fullName evidence="1">Fe-S cluster assembly protein HesB</fullName>
    </submittedName>
</protein>
<keyword evidence="2" id="KW-1185">Reference proteome</keyword>